<feature type="region of interest" description="Disordered" evidence="1">
    <location>
        <begin position="47"/>
        <end position="80"/>
    </location>
</feature>
<dbReference type="Proteomes" id="UP001610861">
    <property type="component" value="Unassembled WGS sequence"/>
</dbReference>
<name>A0ABW7QEB5_9MICO</name>
<dbReference type="RefSeq" id="WP_397558678.1">
    <property type="nucleotide sequence ID" value="NZ_JBIQWL010000020.1"/>
</dbReference>
<sequence length="419" mass="44336">MSDDDPRGENGPMRFEVDHHSRTQASRGRFVTVLIVSVSAVLAGCSTSPPPAATPAIEPAAPSPSPSSVERPDVPAPPEQLTFDAGADLDPQVWLAGWHVEPIDMTNGYAVVYPRDDWEEKHLSDGCEASRSHRFSLDGLDLSLDDRTLSDQLLAQIVEIPVADISENGSDVPFPVVGRWPTTADFRVRAGDLSNGGAWLAAVRVFGALGSALIVQLECEPGSMTGATGQQMFDLLPQVAGADALEVGLGRVDWNIVEALAFDDGADLVESSNARWIDAALMQDAAWTFHEGESSGSWSFASADGDCTALYVQSRLGEDVYASGDREASDELLESSLDGTNSFAAENVVDGSFALAMPGNDFVATRLIEGSDAGVRWVTAARAFTGPRLGFLITVTCTTGDPLEVLEAVVAESAVQVVP</sequence>
<evidence type="ECO:0000313" key="2">
    <source>
        <dbReference type="EMBL" id="MFH8253253.1"/>
    </source>
</evidence>
<dbReference type="EMBL" id="JBIQWL010000020">
    <property type="protein sequence ID" value="MFH8253253.1"/>
    <property type="molecule type" value="Genomic_DNA"/>
</dbReference>
<feature type="region of interest" description="Disordered" evidence="1">
    <location>
        <begin position="1"/>
        <end position="22"/>
    </location>
</feature>
<proteinExistence type="predicted"/>
<gene>
    <name evidence="2" type="ORF">ACH3VR_23000</name>
</gene>
<evidence type="ECO:0000313" key="3">
    <source>
        <dbReference type="Proteomes" id="UP001610861"/>
    </source>
</evidence>
<keyword evidence="3" id="KW-1185">Reference proteome</keyword>
<organism evidence="2 3">
    <name type="scientific">Microbacterium alkaliflavum</name>
    <dbReference type="NCBI Taxonomy" id="3248839"/>
    <lineage>
        <taxon>Bacteria</taxon>
        <taxon>Bacillati</taxon>
        <taxon>Actinomycetota</taxon>
        <taxon>Actinomycetes</taxon>
        <taxon>Micrococcales</taxon>
        <taxon>Microbacteriaceae</taxon>
        <taxon>Microbacterium</taxon>
    </lineage>
</organism>
<reference evidence="2 3" key="1">
    <citation type="submission" date="2024-09" db="EMBL/GenBank/DDBJ databases">
        <authorList>
            <person name="Pan X."/>
        </authorList>
    </citation>
    <scope>NUCLEOTIDE SEQUENCE [LARGE SCALE GENOMIC DNA]</scope>
    <source>
        <strain evidence="2 3">B2969</strain>
    </source>
</reference>
<comment type="caution">
    <text evidence="2">The sequence shown here is derived from an EMBL/GenBank/DDBJ whole genome shotgun (WGS) entry which is preliminary data.</text>
</comment>
<accession>A0ABW7QEB5</accession>
<evidence type="ECO:0000256" key="1">
    <source>
        <dbReference type="SAM" id="MobiDB-lite"/>
    </source>
</evidence>
<protein>
    <submittedName>
        <fullName evidence="2">Uncharacterized protein</fullName>
    </submittedName>
</protein>